<dbReference type="AlphaFoldDB" id="A0AAV3NT48"/>
<reference evidence="2 3" key="1">
    <citation type="submission" date="2024-01" db="EMBL/GenBank/DDBJ databases">
        <title>The complete chloroplast genome sequence of Lithospermum erythrorhizon: insights into the phylogenetic relationship among Boraginaceae species and the maternal lineages of purple gromwells.</title>
        <authorList>
            <person name="Okada T."/>
            <person name="Watanabe K."/>
        </authorList>
    </citation>
    <scope>NUCLEOTIDE SEQUENCE [LARGE SCALE GENOMIC DNA]</scope>
</reference>
<sequence>MDQGMFLYYCLHIIRVQDPKVNVLCLHINIKNVSLAMSNAWNCWDLRVSRAGGSILHVFFPSLEEKKRVMRGGSWCFDNQLLIFRNWVRGADPTNLVYNSCIFWIRVQGLNDEFYTKDVAEKSWVEFNLEDSDSFPRADNVKDGLSPSVPPEFKPMSWQYTPILVEAEKDVEVSKSKGFPSTSPHLKAIKARNKKCPQPYEKGGPRVSPNNKPSISVSDSDGSKVVYDSAEAVEQPSRSK</sequence>
<accession>A0AAV3NT48</accession>
<evidence type="ECO:0000313" key="2">
    <source>
        <dbReference type="EMBL" id="GAA0142108.1"/>
    </source>
</evidence>
<evidence type="ECO:0000256" key="1">
    <source>
        <dbReference type="SAM" id="MobiDB-lite"/>
    </source>
</evidence>
<comment type="caution">
    <text evidence="2">The sequence shown here is derived from an EMBL/GenBank/DDBJ whole genome shotgun (WGS) entry which is preliminary data.</text>
</comment>
<keyword evidence="3" id="KW-1185">Reference proteome</keyword>
<organism evidence="2 3">
    <name type="scientific">Lithospermum erythrorhizon</name>
    <name type="common">Purple gromwell</name>
    <name type="synonym">Lithospermum officinale var. erythrorhizon</name>
    <dbReference type="NCBI Taxonomy" id="34254"/>
    <lineage>
        <taxon>Eukaryota</taxon>
        <taxon>Viridiplantae</taxon>
        <taxon>Streptophyta</taxon>
        <taxon>Embryophyta</taxon>
        <taxon>Tracheophyta</taxon>
        <taxon>Spermatophyta</taxon>
        <taxon>Magnoliopsida</taxon>
        <taxon>eudicotyledons</taxon>
        <taxon>Gunneridae</taxon>
        <taxon>Pentapetalae</taxon>
        <taxon>asterids</taxon>
        <taxon>lamiids</taxon>
        <taxon>Boraginales</taxon>
        <taxon>Boraginaceae</taxon>
        <taxon>Boraginoideae</taxon>
        <taxon>Lithospermeae</taxon>
        <taxon>Lithospermum</taxon>
    </lineage>
</organism>
<proteinExistence type="predicted"/>
<evidence type="ECO:0008006" key="4">
    <source>
        <dbReference type="Google" id="ProtNLM"/>
    </source>
</evidence>
<evidence type="ECO:0000313" key="3">
    <source>
        <dbReference type="Proteomes" id="UP001454036"/>
    </source>
</evidence>
<protein>
    <recommendedName>
        <fullName evidence="4">DUF4283 domain-containing protein</fullName>
    </recommendedName>
</protein>
<dbReference type="Proteomes" id="UP001454036">
    <property type="component" value="Unassembled WGS sequence"/>
</dbReference>
<feature type="compositionally biased region" description="Polar residues" evidence="1">
    <location>
        <begin position="208"/>
        <end position="220"/>
    </location>
</feature>
<feature type="region of interest" description="Disordered" evidence="1">
    <location>
        <begin position="175"/>
        <end position="240"/>
    </location>
</feature>
<dbReference type="EMBL" id="BAABME010015617">
    <property type="protein sequence ID" value="GAA0142108.1"/>
    <property type="molecule type" value="Genomic_DNA"/>
</dbReference>
<name>A0AAV3NT48_LITER</name>
<gene>
    <name evidence="2" type="ORF">LIER_35517</name>
</gene>